<evidence type="ECO:0000256" key="5">
    <source>
        <dbReference type="ARBA" id="ARBA00022785"/>
    </source>
</evidence>
<dbReference type="InterPro" id="IPR004453">
    <property type="entry name" value="QueG"/>
</dbReference>
<feature type="binding site" evidence="9">
    <location>
        <position position="254"/>
    </location>
    <ligand>
        <name>[4Fe-4S] cluster</name>
        <dbReference type="ChEBI" id="CHEBI:49883"/>
        <label>2</label>
    </ligand>
</feature>
<keyword evidence="7 9" id="KW-0408">Iron</keyword>
<keyword evidence="12" id="KW-1185">Reference proteome</keyword>
<comment type="caution">
    <text evidence="9">Lacks conserved residue(s) required for the propagation of feature annotation.</text>
</comment>
<dbReference type="InterPro" id="IPR013542">
    <property type="entry name" value="QueG_DUF1730"/>
</dbReference>
<keyword evidence="1 9" id="KW-0004">4Fe-4S</keyword>
<evidence type="ECO:0000256" key="4">
    <source>
        <dbReference type="ARBA" id="ARBA00022723"/>
    </source>
</evidence>
<comment type="subcellular location">
    <subcellularLocation>
        <location evidence="9">Cytoplasm</location>
    </subcellularLocation>
</comment>
<evidence type="ECO:0000256" key="2">
    <source>
        <dbReference type="ARBA" id="ARBA00022490"/>
    </source>
</evidence>
<dbReference type="FunFam" id="3.30.70.20:FF:000017">
    <property type="entry name" value="Epoxyqueuosine reductase"/>
    <property type="match status" value="1"/>
</dbReference>
<accession>A0A1P8K3P9</accession>
<dbReference type="KEGG" id="rhy:RD110_10515"/>
<protein>
    <recommendedName>
        <fullName evidence="9">Epoxyqueuosine reductase</fullName>
        <ecNumber evidence="9">1.17.99.6</ecNumber>
    </recommendedName>
    <alternativeName>
        <fullName evidence="9">Queuosine biosynthesis protein QueG</fullName>
    </alternativeName>
</protein>
<dbReference type="PROSITE" id="PS00198">
    <property type="entry name" value="4FE4S_FER_1"/>
    <property type="match status" value="1"/>
</dbReference>
<evidence type="ECO:0000259" key="10">
    <source>
        <dbReference type="PROSITE" id="PS51379"/>
    </source>
</evidence>
<keyword evidence="2 9" id="KW-0963">Cytoplasm</keyword>
<dbReference type="GO" id="GO:0008616">
    <property type="term" value="P:tRNA queuosine(34) biosynthetic process"/>
    <property type="evidence" value="ECO:0007669"/>
    <property type="project" value="UniProtKB-UniRule"/>
</dbReference>
<feature type="binding site" evidence="9">
    <location>
        <position position="211"/>
    </location>
    <ligand>
        <name>[4Fe-4S] cluster</name>
        <dbReference type="ChEBI" id="CHEBI:49883"/>
        <label>2</label>
    </ligand>
</feature>
<comment type="subunit">
    <text evidence="9">Monomer.</text>
</comment>
<dbReference type="STRING" id="1842727.RD110_10515"/>
<dbReference type="HAMAP" id="MF_00916">
    <property type="entry name" value="QueG"/>
    <property type="match status" value="1"/>
</dbReference>
<feature type="binding site" evidence="9">
    <location>
        <position position="261"/>
    </location>
    <ligand>
        <name>[4Fe-4S] cluster</name>
        <dbReference type="ChEBI" id="CHEBI:49883"/>
        <label>1</label>
    </ligand>
</feature>
<keyword evidence="8 9" id="KW-0411">Iron-sulfur</keyword>
<dbReference type="PANTHER" id="PTHR30002">
    <property type="entry name" value="EPOXYQUEUOSINE REDUCTASE"/>
    <property type="match status" value="1"/>
</dbReference>
<dbReference type="EC" id="1.17.99.6" evidence="9"/>
<evidence type="ECO:0000256" key="7">
    <source>
        <dbReference type="ARBA" id="ARBA00023004"/>
    </source>
</evidence>
<dbReference type="GO" id="GO:0051539">
    <property type="term" value="F:4 iron, 4 sulfur cluster binding"/>
    <property type="evidence" value="ECO:0007669"/>
    <property type="project" value="UniProtKB-KW"/>
</dbReference>
<keyword evidence="5 9" id="KW-0671">Queuosine biosynthesis</keyword>
<comment type="cofactor">
    <cofactor evidence="9">
        <name>[4Fe-4S] cluster</name>
        <dbReference type="ChEBI" id="CHEBI:49883"/>
    </cofactor>
    <text evidence="9">Binds 2 [4Fe-4S] clusters per monomer.</text>
</comment>
<evidence type="ECO:0000256" key="9">
    <source>
        <dbReference type="HAMAP-Rule" id="MF_00916"/>
    </source>
</evidence>
<comment type="function">
    <text evidence="9">Catalyzes the conversion of epoxyqueuosine (oQ) to queuosine (Q), which is a hypermodified base found in the wobble positions of tRNA(Asp), tRNA(Asn), tRNA(His) and tRNA(Tyr).</text>
</comment>
<dbReference type="SUPFAM" id="SSF54862">
    <property type="entry name" value="4Fe-4S ferredoxins"/>
    <property type="match status" value="1"/>
</dbReference>
<feature type="domain" description="4Fe-4S ferredoxin-type" evidence="10">
    <location>
        <begin position="192"/>
        <end position="221"/>
    </location>
</feature>
<dbReference type="GO" id="GO:0046872">
    <property type="term" value="F:metal ion binding"/>
    <property type="evidence" value="ECO:0007669"/>
    <property type="project" value="UniProtKB-KW"/>
</dbReference>
<feature type="binding site" evidence="9">
    <location>
        <begin position="254"/>
        <end position="255"/>
    </location>
    <ligand>
        <name>cob(II)alamin</name>
        <dbReference type="ChEBI" id="CHEBI:16304"/>
    </ligand>
</feature>
<feature type="binding site" evidence="9">
    <location>
        <position position="207"/>
    </location>
    <ligand>
        <name>[4Fe-4S] cluster</name>
        <dbReference type="ChEBI" id="CHEBI:49883"/>
        <label>1</label>
    </ligand>
</feature>
<dbReference type="OrthoDB" id="9784571at2"/>
<comment type="similarity">
    <text evidence="9">Belongs to the QueG family.</text>
</comment>
<evidence type="ECO:0000256" key="1">
    <source>
        <dbReference type="ARBA" id="ARBA00022485"/>
    </source>
</evidence>
<feature type="binding site" evidence="9">
    <location>
        <position position="201"/>
    </location>
    <ligand>
        <name>[4Fe-4S] cluster</name>
        <dbReference type="ChEBI" id="CHEBI:49883"/>
        <label>1</label>
    </ligand>
</feature>
<dbReference type="NCBIfam" id="TIGR00276">
    <property type="entry name" value="tRNA epoxyqueuosine(34) reductase QueG"/>
    <property type="match status" value="1"/>
</dbReference>
<reference evidence="11 12" key="1">
    <citation type="submission" date="2017-01" db="EMBL/GenBank/DDBJ databases">
        <authorList>
            <person name="Mah S.A."/>
            <person name="Swanson W.J."/>
            <person name="Moy G.W."/>
            <person name="Vacquier V.D."/>
        </authorList>
    </citation>
    <scope>NUCLEOTIDE SEQUENCE [LARGE SCALE GENOMIC DNA]</scope>
    <source>
        <strain evidence="11 12">DCY110</strain>
    </source>
</reference>
<feature type="active site" description="Proton donor" evidence="9">
    <location>
        <position position="147"/>
    </location>
</feature>
<dbReference type="GO" id="GO:0005737">
    <property type="term" value="C:cytoplasm"/>
    <property type="evidence" value="ECO:0007669"/>
    <property type="project" value="UniProtKB-SubCell"/>
</dbReference>
<proteinExistence type="inferred from homology"/>
<feature type="binding site" evidence="9">
    <location>
        <position position="227"/>
    </location>
    <ligand>
        <name>[4Fe-4S] cluster</name>
        <dbReference type="ChEBI" id="CHEBI:49883"/>
        <label>2</label>
    </ligand>
</feature>
<dbReference type="Pfam" id="PF13484">
    <property type="entry name" value="Fer4_16"/>
    <property type="match status" value="1"/>
</dbReference>
<dbReference type="Gene3D" id="3.30.70.20">
    <property type="match status" value="1"/>
</dbReference>
<keyword evidence="3 9" id="KW-0819">tRNA processing</keyword>
<feature type="binding site" evidence="9">
    <location>
        <position position="229"/>
    </location>
    <ligand>
        <name>cob(II)alamin</name>
        <dbReference type="ChEBI" id="CHEBI:16304"/>
    </ligand>
</feature>
<dbReference type="Proteomes" id="UP000186609">
    <property type="component" value="Chromosome"/>
</dbReference>
<evidence type="ECO:0000256" key="6">
    <source>
        <dbReference type="ARBA" id="ARBA00023002"/>
    </source>
</evidence>
<comment type="pathway">
    <text evidence="9">tRNA modification; tRNA-queuosine biosynthesis.</text>
</comment>
<keyword evidence="6 9" id="KW-0560">Oxidoreductase</keyword>
<keyword evidence="4 9" id="KW-0479">Metal-binding</keyword>
<dbReference type="RefSeq" id="WP_076204789.1">
    <property type="nucleotide sequence ID" value="NZ_CP019236.1"/>
</dbReference>
<feature type="binding site" evidence="9">
    <location>
        <position position="204"/>
    </location>
    <ligand>
        <name>[4Fe-4S] cluster</name>
        <dbReference type="ChEBI" id="CHEBI:49883"/>
        <label>1</label>
    </ligand>
</feature>
<organism evidence="11 12">
    <name type="scientific">Rhodoferax koreensis</name>
    <dbReference type="NCBI Taxonomy" id="1842727"/>
    <lineage>
        <taxon>Bacteria</taxon>
        <taxon>Pseudomonadati</taxon>
        <taxon>Pseudomonadota</taxon>
        <taxon>Betaproteobacteria</taxon>
        <taxon>Burkholderiales</taxon>
        <taxon>Comamonadaceae</taxon>
        <taxon>Rhodoferax</taxon>
    </lineage>
</organism>
<gene>
    <name evidence="9" type="primary">queG</name>
    <name evidence="11" type="ORF">RD110_10515</name>
</gene>
<comment type="catalytic activity">
    <reaction evidence="9">
        <text>epoxyqueuosine(34) in tRNA + AH2 = queuosine(34) in tRNA + A + H2O</text>
        <dbReference type="Rhea" id="RHEA:32159"/>
        <dbReference type="Rhea" id="RHEA-COMP:18571"/>
        <dbReference type="Rhea" id="RHEA-COMP:18582"/>
        <dbReference type="ChEBI" id="CHEBI:13193"/>
        <dbReference type="ChEBI" id="CHEBI:15377"/>
        <dbReference type="ChEBI" id="CHEBI:17499"/>
        <dbReference type="ChEBI" id="CHEBI:194431"/>
        <dbReference type="ChEBI" id="CHEBI:194443"/>
        <dbReference type="EC" id="1.17.99.6"/>
    </reaction>
</comment>
<dbReference type="InterPro" id="IPR017896">
    <property type="entry name" value="4Fe4S_Fe-S-bd"/>
</dbReference>
<keyword evidence="9" id="KW-0846">Cobalamin</keyword>
<feature type="binding site" evidence="9">
    <location>
        <position position="257"/>
    </location>
    <ligand>
        <name>[4Fe-4S] cluster</name>
        <dbReference type="ChEBI" id="CHEBI:49883"/>
        <label>2</label>
    </ligand>
</feature>
<dbReference type="UniPathway" id="UPA00392"/>
<comment type="cofactor">
    <cofactor evidence="9">
        <name>cob(II)alamin</name>
        <dbReference type="ChEBI" id="CHEBI:16304"/>
    </cofactor>
</comment>
<dbReference type="Pfam" id="PF08331">
    <property type="entry name" value="QueG_DUF1730"/>
    <property type="match status" value="1"/>
</dbReference>
<dbReference type="PANTHER" id="PTHR30002:SF4">
    <property type="entry name" value="EPOXYQUEUOSINE REDUCTASE"/>
    <property type="match status" value="1"/>
</dbReference>
<dbReference type="GO" id="GO:0031419">
    <property type="term" value="F:cobalamin binding"/>
    <property type="evidence" value="ECO:0007669"/>
    <property type="project" value="UniProtKB-KW"/>
</dbReference>
<sequence length="365" mass="40063">MFDSAQNDGLQLVSQIQLWARELGFSQIGVAPVDLSSAEAGLSAWLAQGFHGEMAYMATHGLKRARPAELVPGTVSVITARMNYLPRGTPPDWQAHEFARLQRPSEGIVSVYARGRDYHKVLRTRLQKLGERIAAHLGPMGFRAFTDSAPVLEAELASRSGQGWRGKHTLVLSRDAGSMFFLGEIYVDIALPPTAPVSDHCGSCQACIDVCPTQAILGPQRLDARRCISYLTIEHPGAIPLELRPLIGNRIYGCDDCQLVCPWNKFAQRAALPDFDERRGLSGQQLGALFAWTEEEFLRLTEGSPIRRIGHERWLRNVAVALGNALRMGNGGDGRAALQARAMHESPIVREHVAWALRQGAGQMA</sequence>
<evidence type="ECO:0000313" key="12">
    <source>
        <dbReference type="Proteomes" id="UP000186609"/>
    </source>
</evidence>
<evidence type="ECO:0000256" key="3">
    <source>
        <dbReference type="ARBA" id="ARBA00022694"/>
    </source>
</evidence>
<keyword evidence="9" id="KW-0170">Cobalt</keyword>
<dbReference type="PROSITE" id="PS51379">
    <property type="entry name" value="4FE4S_FER_2"/>
    <property type="match status" value="1"/>
</dbReference>
<name>A0A1P8K3P9_9BURK</name>
<feature type="binding site" evidence="9">
    <location>
        <position position="171"/>
    </location>
    <ligand>
        <name>cob(II)alamin</name>
        <dbReference type="ChEBI" id="CHEBI:16304"/>
    </ligand>
</feature>
<evidence type="ECO:0000313" key="11">
    <source>
        <dbReference type="EMBL" id="APW40617.1"/>
    </source>
</evidence>
<evidence type="ECO:0000256" key="8">
    <source>
        <dbReference type="ARBA" id="ARBA00023014"/>
    </source>
</evidence>
<dbReference type="GO" id="GO:0052693">
    <property type="term" value="F:epoxyqueuosine reductase activity"/>
    <property type="evidence" value="ECO:0007669"/>
    <property type="project" value="UniProtKB-UniRule"/>
</dbReference>
<feature type="binding site" evidence="9">
    <location>
        <position position="64"/>
    </location>
    <ligand>
        <name>cob(II)alamin</name>
        <dbReference type="ChEBI" id="CHEBI:16304"/>
    </ligand>
</feature>
<feature type="binding site" evidence="9">
    <location>
        <position position="147"/>
    </location>
    <ligand>
        <name>cob(II)alamin</name>
        <dbReference type="ChEBI" id="CHEBI:16304"/>
    </ligand>
</feature>
<dbReference type="EMBL" id="CP019236">
    <property type="protein sequence ID" value="APW40617.1"/>
    <property type="molecule type" value="Genomic_DNA"/>
</dbReference>
<dbReference type="AlphaFoldDB" id="A0A1P8K3P9"/>
<feature type="binding site" evidence="9">
    <location>
        <position position="182"/>
    </location>
    <ligand>
        <name>cob(II)alamin</name>
        <dbReference type="ChEBI" id="CHEBI:16304"/>
    </ligand>
</feature>
<dbReference type="InterPro" id="IPR017900">
    <property type="entry name" value="4Fe4S_Fe_S_CS"/>
</dbReference>